<reference evidence="1 2" key="1">
    <citation type="submission" date="2012-07" db="EMBL/GenBank/DDBJ databases">
        <title>The Genome Sequence of Fusobacterium ulcerans 12_1B.</title>
        <authorList>
            <consortium name="The Broad Institute Genome Sequencing Platform"/>
            <person name="Earl A."/>
            <person name="Ward D."/>
            <person name="Feldgarden M."/>
            <person name="Gevers D."/>
            <person name="Strauss J."/>
            <person name="Ambrose C.E."/>
            <person name="Allen-Vercoe E."/>
            <person name="Walker B."/>
            <person name="Young S.K."/>
            <person name="Zeng Q."/>
            <person name="Gargeya S."/>
            <person name="Fitzgerald M."/>
            <person name="Haas B."/>
            <person name="Abouelleil A."/>
            <person name="Alvarado L."/>
            <person name="Arachchi H.M."/>
            <person name="Berlin A.M."/>
            <person name="Chapman S.B."/>
            <person name="Goldberg J."/>
            <person name="Griggs A."/>
            <person name="Gujja S."/>
            <person name="Hansen M."/>
            <person name="Howarth C."/>
            <person name="Imamovic A."/>
            <person name="Larimer J."/>
            <person name="McCowen C."/>
            <person name="Montmayeur A."/>
            <person name="Murphy C."/>
            <person name="Neiman D."/>
            <person name="Pearson M."/>
            <person name="Priest M."/>
            <person name="Roberts A."/>
            <person name="Saif S."/>
            <person name="Shea T."/>
            <person name="Sisk P."/>
            <person name="Sykes S."/>
            <person name="Wortman J."/>
            <person name="Nusbaum C."/>
            <person name="Birren B."/>
        </authorList>
    </citation>
    <scope>NUCLEOTIDE SEQUENCE [LARGE SCALE GENOMIC DNA]</scope>
    <source>
        <strain evidence="1 2">12_1B</strain>
    </source>
</reference>
<accession>H1PWL9</accession>
<dbReference type="HOGENOM" id="CLU_102890_0_0_0"/>
<dbReference type="BioCyc" id="FSP457404-HMP:GTSQ-2843-MONOMER"/>
<dbReference type="Pfam" id="PF13238">
    <property type="entry name" value="AAA_18"/>
    <property type="match status" value="1"/>
</dbReference>
<sequence>MKNLIFINGTMGSGKTTVSQKLKVLLNKSIFLDGDWCWDMDPFIVNAETKEMVLENITFLLNNFLKCSEYVNVIFCWVMHEESIINDILKRLELNNYKLYKFSLICSKEELKKRIMKDVENGIRDESVLERSYIKMDAYKVMDTIKINTDKISAEEIAVQIEKIIKKAD</sequence>
<dbReference type="Gene3D" id="3.40.50.300">
    <property type="entry name" value="P-loop containing nucleotide triphosphate hydrolases"/>
    <property type="match status" value="1"/>
</dbReference>
<evidence type="ECO:0000313" key="1">
    <source>
        <dbReference type="EMBL" id="EHO79071.1"/>
    </source>
</evidence>
<dbReference type="RefSeq" id="WP_008698604.1">
    <property type="nucleotide sequence ID" value="NZ_KE161007.1"/>
</dbReference>
<organism evidence="1 2">
    <name type="scientific">Fusobacterium ulcerans 12-1B</name>
    <dbReference type="NCBI Taxonomy" id="457404"/>
    <lineage>
        <taxon>Bacteria</taxon>
        <taxon>Fusobacteriati</taxon>
        <taxon>Fusobacteriota</taxon>
        <taxon>Fusobacteriia</taxon>
        <taxon>Fusobacteriales</taxon>
        <taxon>Fusobacteriaceae</taxon>
        <taxon>Fusobacterium</taxon>
    </lineage>
</organism>
<proteinExistence type="predicted"/>
<dbReference type="Proteomes" id="UP000003233">
    <property type="component" value="Unassembled WGS sequence"/>
</dbReference>
<gene>
    <name evidence="1" type="ORF">HMPREF0402_02812</name>
</gene>
<evidence type="ECO:0008006" key="3">
    <source>
        <dbReference type="Google" id="ProtNLM"/>
    </source>
</evidence>
<dbReference type="PATRIC" id="fig|457404.5.peg.22"/>
<comment type="caution">
    <text evidence="1">The sequence shown here is derived from an EMBL/GenBank/DDBJ whole genome shotgun (WGS) entry which is preliminary data.</text>
</comment>
<evidence type="ECO:0000313" key="2">
    <source>
        <dbReference type="Proteomes" id="UP000003233"/>
    </source>
</evidence>
<dbReference type="InterPro" id="IPR027417">
    <property type="entry name" value="P-loop_NTPase"/>
</dbReference>
<protein>
    <recommendedName>
        <fullName evidence="3">Nucleotide kinase</fullName>
    </recommendedName>
</protein>
<dbReference type="AlphaFoldDB" id="H1PWL9"/>
<name>H1PWL9_9FUSO</name>
<dbReference type="SUPFAM" id="SSF52540">
    <property type="entry name" value="P-loop containing nucleoside triphosphate hydrolases"/>
    <property type="match status" value="1"/>
</dbReference>
<keyword evidence="2" id="KW-1185">Reference proteome</keyword>
<dbReference type="EMBL" id="AGWJ02000001">
    <property type="protein sequence ID" value="EHO79071.1"/>
    <property type="molecule type" value="Genomic_DNA"/>
</dbReference>